<feature type="transmembrane region" description="Helical" evidence="1">
    <location>
        <begin position="6"/>
        <end position="26"/>
    </location>
</feature>
<evidence type="ECO:0000313" key="3">
    <source>
        <dbReference type="Proteomes" id="UP000318693"/>
    </source>
</evidence>
<dbReference type="Proteomes" id="UP000318693">
    <property type="component" value="Unassembled WGS sequence"/>
</dbReference>
<feature type="transmembrane region" description="Helical" evidence="1">
    <location>
        <begin position="46"/>
        <end position="62"/>
    </location>
</feature>
<organism evidence="2 3">
    <name type="scientific">Georgenia yuyongxinii</name>
    <dbReference type="NCBI Taxonomy" id="2589797"/>
    <lineage>
        <taxon>Bacteria</taxon>
        <taxon>Bacillati</taxon>
        <taxon>Actinomycetota</taxon>
        <taxon>Actinomycetes</taxon>
        <taxon>Micrococcales</taxon>
        <taxon>Bogoriellaceae</taxon>
        <taxon>Georgenia</taxon>
    </lineage>
</organism>
<protein>
    <submittedName>
        <fullName evidence="2">DUF2516 family protein</fullName>
    </submittedName>
</protein>
<comment type="caution">
    <text evidence="2">The sequence shown here is derived from an EMBL/GenBank/DDBJ whole genome shotgun (WGS) entry which is preliminary data.</text>
</comment>
<gene>
    <name evidence="2" type="ORF">FJ693_14440</name>
</gene>
<evidence type="ECO:0000313" key="2">
    <source>
        <dbReference type="EMBL" id="TRW44266.1"/>
    </source>
</evidence>
<evidence type="ECO:0000256" key="1">
    <source>
        <dbReference type="SAM" id="Phobius"/>
    </source>
</evidence>
<proteinExistence type="predicted"/>
<keyword evidence="1" id="KW-0472">Membrane</keyword>
<keyword evidence="1" id="KW-1133">Transmembrane helix</keyword>
<dbReference type="AlphaFoldDB" id="A0A552WND1"/>
<sequence>MLANVQVLLFLVLALVLFGIEAWALIDCARRPAGAFLAAGKRTKNFWLVLTAAAAVVGFIAIPPPLGLGLFTGFLQFFAVIPAGVYLADVRPAVSSYGGGRRPPRSGGGW</sequence>
<accession>A0A552WND1</accession>
<keyword evidence="3" id="KW-1185">Reference proteome</keyword>
<reference evidence="2 3" key="1">
    <citation type="submission" date="2019-07" db="EMBL/GenBank/DDBJ databases">
        <title>Georgenia wutianyii sp. nov. and Georgenia *** sp. nov. isolated from plateau pika (Ochotona curzoniae) in the Qinghai-Tibet plateau of China.</title>
        <authorList>
            <person name="Tian Z."/>
        </authorList>
    </citation>
    <scope>NUCLEOTIDE SEQUENCE [LARGE SCALE GENOMIC DNA]</scope>
    <source>
        <strain evidence="2 3">Z446</strain>
    </source>
</reference>
<dbReference type="InterPro" id="IPR019662">
    <property type="entry name" value="DUF2516"/>
</dbReference>
<name>A0A552WND1_9MICO</name>
<keyword evidence="1" id="KW-0812">Transmembrane</keyword>
<dbReference type="Pfam" id="PF10724">
    <property type="entry name" value="DUF2516"/>
    <property type="match status" value="1"/>
</dbReference>
<dbReference type="EMBL" id="VJXR01000049">
    <property type="protein sequence ID" value="TRW44266.1"/>
    <property type="molecule type" value="Genomic_DNA"/>
</dbReference>